<evidence type="ECO:0000313" key="1">
    <source>
        <dbReference type="EMBL" id="KAF5843251.1"/>
    </source>
</evidence>
<accession>A0ABQ7H8R9</accession>
<name>A0ABQ7H8R9_DUNSA</name>
<comment type="caution">
    <text evidence="1">The sequence shown here is derived from an EMBL/GenBank/DDBJ whole genome shotgun (WGS) entry which is preliminary data.</text>
</comment>
<protein>
    <recommendedName>
        <fullName evidence="3">Encoded protein</fullName>
    </recommendedName>
</protein>
<evidence type="ECO:0000313" key="2">
    <source>
        <dbReference type="Proteomes" id="UP000815325"/>
    </source>
</evidence>
<dbReference type="EMBL" id="MU069446">
    <property type="protein sequence ID" value="KAF5843251.1"/>
    <property type="molecule type" value="Genomic_DNA"/>
</dbReference>
<sequence>MVAAESQNRSARGACAGRGNLQDPELLQFELGPRLVREEREGKLQEQRKPALFFQRKVAYWCQAREGSHFGAGVQHVSSGLARAAPACPSALQLCRHLCRPRDCFNDTLFKGSRLQWYAFRRNFNDTLFEGSSQTCISSGYCFQ</sequence>
<dbReference type="Proteomes" id="UP000815325">
    <property type="component" value="Unassembled WGS sequence"/>
</dbReference>
<evidence type="ECO:0008006" key="3">
    <source>
        <dbReference type="Google" id="ProtNLM"/>
    </source>
</evidence>
<organism evidence="1 2">
    <name type="scientific">Dunaliella salina</name>
    <name type="common">Green alga</name>
    <name type="synonym">Protococcus salinus</name>
    <dbReference type="NCBI Taxonomy" id="3046"/>
    <lineage>
        <taxon>Eukaryota</taxon>
        <taxon>Viridiplantae</taxon>
        <taxon>Chlorophyta</taxon>
        <taxon>core chlorophytes</taxon>
        <taxon>Chlorophyceae</taxon>
        <taxon>CS clade</taxon>
        <taxon>Chlamydomonadales</taxon>
        <taxon>Dunaliellaceae</taxon>
        <taxon>Dunaliella</taxon>
    </lineage>
</organism>
<proteinExistence type="predicted"/>
<reference evidence="1" key="1">
    <citation type="submission" date="2017-08" db="EMBL/GenBank/DDBJ databases">
        <authorList>
            <person name="Polle J.E."/>
            <person name="Barry K."/>
            <person name="Cushman J."/>
            <person name="Schmutz J."/>
            <person name="Tran D."/>
            <person name="Hathwaick L.T."/>
            <person name="Yim W.C."/>
            <person name="Jenkins J."/>
            <person name="Mckie-Krisberg Z.M."/>
            <person name="Prochnik S."/>
            <person name="Lindquist E."/>
            <person name="Dockter R.B."/>
            <person name="Adam C."/>
            <person name="Molina H."/>
            <person name="Bunkerborg J."/>
            <person name="Jin E."/>
            <person name="Buchheim M."/>
            <person name="Magnuson J."/>
        </authorList>
    </citation>
    <scope>NUCLEOTIDE SEQUENCE</scope>
    <source>
        <strain evidence="1">CCAP 19/18</strain>
    </source>
</reference>
<gene>
    <name evidence="1" type="ORF">DUNSADRAFT_927</name>
</gene>
<keyword evidence="2" id="KW-1185">Reference proteome</keyword>